<dbReference type="Pfam" id="PF12833">
    <property type="entry name" value="HTH_18"/>
    <property type="match status" value="1"/>
</dbReference>
<keyword evidence="2" id="KW-0238">DNA-binding</keyword>
<feature type="domain" description="HTH araC/xylS-type" evidence="4">
    <location>
        <begin position="171"/>
        <end position="269"/>
    </location>
</feature>
<name>A0ABT3PMS3_9BACT</name>
<keyword evidence="6" id="KW-1185">Reference proteome</keyword>
<evidence type="ECO:0000313" key="6">
    <source>
        <dbReference type="Proteomes" id="UP001207918"/>
    </source>
</evidence>
<dbReference type="InterPro" id="IPR020449">
    <property type="entry name" value="Tscrpt_reg_AraC-type_HTH"/>
</dbReference>
<dbReference type="PRINTS" id="PR00032">
    <property type="entry name" value="HTHARAC"/>
</dbReference>
<dbReference type="InterPro" id="IPR009057">
    <property type="entry name" value="Homeodomain-like_sf"/>
</dbReference>
<dbReference type="PROSITE" id="PS01124">
    <property type="entry name" value="HTH_ARAC_FAMILY_2"/>
    <property type="match status" value="1"/>
</dbReference>
<proteinExistence type="predicted"/>
<comment type="caution">
    <text evidence="5">The sequence shown here is derived from an EMBL/GenBank/DDBJ whole genome shotgun (WGS) entry which is preliminary data.</text>
</comment>
<accession>A0ABT3PMS3</accession>
<dbReference type="PROSITE" id="PS00041">
    <property type="entry name" value="HTH_ARAC_FAMILY_1"/>
    <property type="match status" value="1"/>
</dbReference>
<evidence type="ECO:0000256" key="1">
    <source>
        <dbReference type="ARBA" id="ARBA00023015"/>
    </source>
</evidence>
<dbReference type="RefSeq" id="WP_265766014.1">
    <property type="nucleotide sequence ID" value="NZ_JAGGJA010000006.1"/>
</dbReference>
<dbReference type="PANTHER" id="PTHR43280:SF2">
    <property type="entry name" value="HTH-TYPE TRANSCRIPTIONAL REGULATOR EXSA"/>
    <property type="match status" value="1"/>
</dbReference>
<dbReference type="EMBL" id="JAGGJA010000006">
    <property type="protein sequence ID" value="MCW9707256.1"/>
    <property type="molecule type" value="Genomic_DNA"/>
</dbReference>
<sequence length="269" mass="31507">MLDFEEHILEKGQSLAPVFTTYHLQGLLIGITEYPNWVETGQWHAHKNPMISFVLEGGNIENRKNKQLQRNCGSIDFYHAFEPHQNIYQVFPSKHFGIEIDEDFLEKYELPENKIEVAIEENPFSKFIFLKILKEALLNDSFTPESVEMLFLDLVNDTPSTNRRACPNWVPVLRKFLNENWNRKLTLQELSDKVGIHPVTISSNFRKYFSSTFGEYMRRIKIDRSLTMIRESNQSLTQIAYACGFADQSHFTRTFKSQIGFLPKQFQNL</sequence>
<dbReference type="Proteomes" id="UP001207918">
    <property type="component" value="Unassembled WGS sequence"/>
</dbReference>
<dbReference type="InterPro" id="IPR018062">
    <property type="entry name" value="HTH_AraC-typ_CS"/>
</dbReference>
<dbReference type="Gene3D" id="1.10.10.60">
    <property type="entry name" value="Homeodomain-like"/>
    <property type="match status" value="2"/>
</dbReference>
<keyword evidence="3" id="KW-0804">Transcription</keyword>
<keyword evidence="1" id="KW-0805">Transcription regulation</keyword>
<dbReference type="InterPro" id="IPR018060">
    <property type="entry name" value="HTH_AraC"/>
</dbReference>
<evidence type="ECO:0000313" key="5">
    <source>
        <dbReference type="EMBL" id="MCW9707256.1"/>
    </source>
</evidence>
<organism evidence="5 6">
    <name type="scientific">Fodinibius salsisoli</name>
    <dbReference type="NCBI Taxonomy" id="2820877"/>
    <lineage>
        <taxon>Bacteria</taxon>
        <taxon>Pseudomonadati</taxon>
        <taxon>Balneolota</taxon>
        <taxon>Balneolia</taxon>
        <taxon>Balneolales</taxon>
        <taxon>Balneolaceae</taxon>
        <taxon>Fodinibius</taxon>
    </lineage>
</organism>
<protein>
    <submittedName>
        <fullName evidence="5">Helix-turn-helix transcriptional regulator</fullName>
    </submittedName>
</protein>
<dbReference type="SMART" id="SM00342">
    <property type="entry name" value="HTH_ARAC"/>
    <property type="match status" value="1"/>
</dbReference>
<dbReference type="PANTHER" id="PTHR43280">
    <property type="entry name" value="ARAC-FAMILY TRANSCRIPTIONAL REGULATOR"/>
    <property type="match status" value="1"/>
</dbReference>
<evidence type="ECO:0000259" key="4">
    <source>
        <dbReference type="PROSITE" id="PS01124"/>
    </source>
</evidence>
<gene>
    <name evidence="5" type="ORF">J6I44_10335</name>
</gene>
<evidence type="ECO:0000256" key="3">
    <source>
        <dbReference type="ARBA" id="ARBA00023163"/>
    </source>
</evidence>
<evidence type="ECO:0000256" key="2">
    <source>
        <dbReference type="ARBA" id="ARBA00023125"/>
    </source>
</evidence>
<dbReference type="SUPFAM" id="SSF46689">
    <property type="entry name" value="Homeodomain-like"/>
    <property type="match status" value="1"/>
</dbReference>
<reference evidence="5 6" key="1">
    <citation type="submission" date="2021-03" db="EMBL/GenBank/DDBJ databases">
        <title>Aliifodinibius sp. nov., a new bacterium isolated from saline soil.</title>
        <authorList>
            <person name="Galisteo C."/>
            <person name="De La Haba R."/>
            <person name="Sanchez-Porro C."/>
            <person name="Ventosa A."/>
        </authorList>
    </citation>
    <scope>NUCLEOTIDE SEQUENCE [LARGE SCALE GENOMIC DNA]</scope>
    <source>
        <strain evidence="5 6">1BSP15-2V2</strain>
    </source>
</reference>